<dbReference type="Gene3D" id="1.10.1370.20">
    <property type="entry name" value="Oligoendopeptidase f, C-terminal domain"/>
    <property type="match status" value="1"/>
</dbReference>
<evidence type="ECO:0000259" key="7">
    <source>
        <dbReference type="Pfam" id="PF01432"/>
    </source>
</evidence>
<dbReference type="InterPro" id="IPR034006">
    <property type="entry name" value="M3B_PepF_2"/>
</dbReference>
<dbReference type="InterPro" id="IPR001567">
    <property type="entry name" value="Pept_M3A_M3B_dom"/>
</dbReference>
<dbReference type="GO" id="GO:0004222">
    <property type="term" value="F:metalloendopeptidase activity"/>
    <property type="evidence" value="ECO:0007669"/>
    <property type="project" value="InterPro"/>
</dbReference>
<keyword evidence="4 6" id="KW-0862">Zinc</keyword>
<feature type="domain" description="Peptidase M3A/M3B catalytic" evidence="7">
    <location>
        <begin position="196"/>
        <end position="569"/>
    </location>
</feature>
<evidence type="ECO:0000256" key="2">
    <source>
        <dbReference type="ARBA" id="ARBA00022723"/>
    </source>
</evidence>
<dbReference type="InterPro" id="IPR013647">
    <property type="entry name" value="OligopepF_N_dom"/>
</dbReference>
<evidence type="ECO:0000256" key="6">
    <source>
        <dbReference type="RuleBase" id="RU003435"/>
    </source>
</evidence>
<dbReference type="RefSeq" id="WP_129124398.1">
    <property type="nucleotide sequence ID" value="NZ_PEIB01000062.1"/>
</dbReference>
<evidence type="ECO:0000256" key="4">
    <source>
        <dbReference type="ARBA" id="ARBA00022833"/>
    </source>
</evidence>
<dbReference type="OrthoDB" id="9766487at2"/>
<accession>A0A4Q0YEC1</accession>
<sequence>MTAPSWDLSFAYSGLSGEDYAADIAKINALIAQIAELTPSDITNCQQALSLSEQAGILTQSLSTYANCLASVDAKNQDAALTLSKLSSLGAELSQAIKPFTNQLSTGTDEYFESVLTGSDEVGSFERFRFSLSIEREKKDTLLSVEEEQLLSAMNVDGRSAWGTLYNNITGSMSVTLTLADGTEEAMGLSQAASILYGPDDKRREPAWRAISEAMKSNQVSFAAILNALSGSRLTEYKKRSKKKPVHFLDPALNDSRIVRETLDTMMQVAKDNRHVGQQAGLSMAKLYGTDTLKPWDELASMPALGSGESETYTFDQAISIIKKAFTGVDQEMADFVDMMVENNLIDAAPQPSKRLGAYCTLFAKTRTPMVFMTWGDSMSDVITLAHELGHAFHNWVMRDMPIAQSRYPMTLAETASIFAENIVRDALMAEAKQESDKLMMLWEEAQSSLALMINIPVRFEFEKAFYEQREDGEFSAEKLSQLMAEKWSEWYGDAMAETNDMFWASKLHFSIAGVSFYNYPYLFGYLFSKGVYAQRGVKGDAFYADYKALLRDTGSMSAEDVVEKHLGVDIREPTFWSDSVSQVTEQVNQFNALVNDIK</sequence>
<dbReference type="AlphaFoldDB" id="A0A4Q0YEC1"/>
<dbReference type="SUPFAM" id="SSF55486">
    <property type="entry name" value="Metalloproteases ('zincins'), catalytic domain"/>
    <property type="match status" value="1"/>
</dbReference>
<dbReference type="PANTHER" id="PTHR34217">
    <property type="entry name" value="METAL-DEPENDENT CARBOXYPEPTIDASE"/>
    <property type="match status" value="1"/>
</dbReference>
<dbReference type="InterPro" id="IPR001333">
    <property type="entry name" value="Peptidase_M32_Taq"/>
</dbReference>
<proteinExistence type="inferred from homology"/>
<dbReference type="GO" id="GO:0046872">
    <property type="term" value="F:metal ion binding"/>
    <property type="evidence" value="ECO:0007669"/>
    <property type="project" value="UniProtKB-UniRule"/>
</dbReference>
<dbReference type="GO" id="GO:0004181">
    <property type="term" value="F:metallocarboxypeptidase activity"/>
    <property type="evidence" value="ECO:0007669"/>
    <property type="project" value="InterPro"/>
</dbReference>
<keyword evidence="10" id="KW-1185">Reference proteome</keyword>
<dbReference type="EMBL" id="PEIB01000062">
    <property type="protein sequence ID" value="RXJ68425.1"/>
    <property type="molecule type" value="Genomic_DNA"/>
</dbReference>
<dbReference type="CDD" id="cd09607">
    <property type="entry name" value="M3B_PepF"/>
    <property type="match status" value="1"/>
</dbReference>
<comment type="cofactor">
    <cofactor evidence="6">
        <name>Zn(2+)</name>
        <dbReference type="ChEBI" id="CHEBI:29105"/>
    </cofactor>
    <text evidence="6">Binds 1 zinc ion.</text>
</comment>
<keyword evidence="1 6" id="KW-0645">Protease</keyword>
<protein>
    <submittedName>
        <fullName evidence="9">Oligoendopeptidase F</fullName>
    </submittedName>
</protein>
<dbReference type="InterPro" id="IPR011977">
    <property type="entry name" value="Pept_M3B_clade3"/>
</dbReference>
<dbReference type="Gene3D" id="1.20.140.70">
    <property type="entry name" value="Oligopeptidase f, N-terminal domain"/>
    <property type="match status" value="1"/>
</dbReference>
<feature type="domain" description="Oligopeptidase F N-terminal" evidence="8">
    <location>
        <begin position="125"/>
        <end position="173"/>
    </location>
</feature>
<dbReference type="GO" id="GO:0006508">
    <property type="term" value="P:proteolysis"/>
    <property type="evidence" value="ECO:0007669"/>
    <property type="project" value="UniProtKB-KW"/>
</dbReference>
<organism evidence="9 10">
    <name type="scientific">Veronia nyctiphanis</name>
    <dbReference type="NCBI Taxonomy" id="1278244"/>
    <lineage>
        <taxon>Bacteria</taxon>
        <taxon>Pseudomonadati</taxon>
        <taxon>Pseudomonadota</taxon>
        <taxon>Gammaproteobacteria</taxon>
        <taxon>Vibrionales</taxon>
        <taxon>Vibrionaceae</taxon>
        <taxon>Veronia</taxon>
    </lineage>
</organism>
<evidence type="ECO:0000313" key="10">
    <source>
        <dbReference type="Proteomes" id="UP000290287"/>
    </source>
</evidence>
<dbReference type="Pfam" id="PF01432">
    <property type="entry name" value="Peptidase_M3"/>
    <property type="match status" value="1"/>
</dbReference>
<evidence type="ECO:0000256" key="3">
    <source>
        <dbReference type="ARBA" id="ARBA00022801"/>
    </source>
</evidence>
<comment type="caution">
    <text evidence="9">The sequence shown here is derived from an EMBL/GenBank/DDBJ whole genome shotgun (WGS) entry which is preliminary data.</text>
</comment>
<gene>
    <name evidence="9" type="ORF">CS022_24150</name>
</gene>
<keyword evidence="2 6" id="KW-0479">Metal-binding</keyword>
<dbReference type="Proteomes" id="UP000290287">
    <property type="component" value="Unassembled WGS sequence"/>
</dbReference>
<evidence type="ECO:0000259" key="8">
    <source>
        <dbReference type="Pfam" id="PF08439"/>
    </source>
</evidence>
<keyword evidence="3 6" id="KW-0378">Hydrolase</keyword>
<reference evidence="9 10" key="1">
    <citation type="submission" date="2017-10" db="EMBL/GenBank/DDBJ databases">
        <title>Nyctiphanis sp. nov., isolated from the stomach of the euphausiid Nyctiphanes simplex (Hansen, 1911) in the Gulf of California.</title>
        <authorList>
            <person name="Gomez-Gil B."/>
            <person name="Aguilar-Mendez M."/>
            <person name="Lopez-Cortes A."/>
            <person name="Gomez-Gutierrez J."/>
            <person name="Roque A."/>
            <person name="Lang E."/>
            <person name="Gonzalez-Castillo A."/>
        </authorList>
    </citation>
    <scope>NUCLEOTIDE SEQUENCE [LARGE SCALE GENOMIC DNA]</scope>
    <source>
        <strain evidence="9 10">CAIM 600</strain>
    </source>
</reference>
<keyword evidence="5 6" id="KW-0482">Metalloprotease</keyword>
<evidence type="ECO:0000256" key="5">
    <source>
        <dbReference type="ARBA" id="ARBA00023049"/>
    </source>
</evidence>
<name>A0A4Q0YEC1_9GAMM</name>
<dbReference type="NCBIfam" id="TIGR02290">
    <property type="entry name" value="M3_fam_3"/>
    <property type="match status" value="1"/>
</dbReference>
<comment type="similarity">
    <text evidence="6">Belongs to the peptidase M3 family.</text>
</comment>
<dbReference type="InterPro" id="IPR042088">
    <property type="entry name" value="OligoPept_F_C"/>
</dbReference>
<evidence type="ECO:0000256" key="1">
    <source>
        <dbReference type="ARBA" id="ARBA00022670"/>
    </source>
</evidence>
<dbReference type="PANTHER" id="PTHR34217:SF1">
    <property type="entry name" value="CARBOXYPEPTIDASE 1"/>
    <property type="match status" value="1"/>
</dbReference>
<dbReference type="Pfam" id="PF08439">
    <property type="entry name" value="Peptidase_M3_N"/>
    <property type="match status" value="1"/>
</dbReference>
<evidence type="ECO:0000313" key="9">
    <source>
        <dbReference type="EMBL" id="RXJ68425.1"/>
    </source>
</evidence>